<gene>
    <name evidence="2" type="primary">amc17</name>
</gene>
<feature type="compositionally biased region" description="Polar residues" evidence="1">
    <location>
        <begin position="78"/>
        <end position="87"/>
    </location>
</feature>
<evidence type="ECO:0000313" key="2">
    <source>
        <dbReference type="EMBL" id="QCX41954.1"/>
    </source>
</evidence>
<protein>
    <submittedName>
        <fullName evidence="2">Amc17</fullName>
    </submittedName>
</protein>
<dbReference type="AlphaFoldDB" id="A0A4Y5QSS8"/>
<dbReference type="EMBL" id="MH534949">
    <property type="protein sequence ID" value="QCX41954.1"/>
    <property type="molecule type" value="Genomic_DNA"/>
</dbReference>
<accession>A0A4Y5QSS8</accession>
<evidence type="ECO:0000256" key="1">
    <source>
        <dbReference type="SAM" id="MobiDB-lite"/>
    </source>
</evidence>
<feature type="region of interest" description="Disordered" evidence="1">
    <location>
        <begin position="46"/>
        <end position="136"/>
    </location>
</feature>
<organism evidence="2">
    <name type="scientific">Streptomyces novoguineensis</name>
    <dbReference type="NCBI Taxonomy" id="2586640"/>
    <lineage>
        <taxon>Bacteria</taxon>
        <taxon>Bacillati</taxon>
        <taxon>Actinomycetota</taxon>
        <taxon>Actinomycetes</taxon>
        <taxon>Kitasatosporales</taxon>
        <taxon>Streptomycetaceae</taxon>
        <taxon>Streptomyces</taxon>
    </lineage>
</organism>
<proteinExistence type="predicted"/>
<name>A0A4Y5QSS8_9ACTN</name>
<sequence length="136" mass="13955">MRSGVWSSGAVVDAVPTRPVGVPRRVPLGRCVCTEDEHVGGSADRVHAFAPSCGAARSGGGSRGRSRAGRTEPRGSRHQTPPASTSAAHGDARPLESEGPVLRPTRPSACPTPRPPPVEPLTGWTRPVGNGARATG</sequence>
<reference evidence="2" key="1">
    <citation type="journal article" date="2019" name="J. Am. Chem. Soc.">
        <title>The Amipurimycin and Miharamycin Biosynthetic Gene Clusters: Unraveling the Origins of 2-Aminopurinyl Peptidyl Nucleoside Antibiotics.</title>
        <authorList>
            <person name="Romo A.J."/>
            <person name="Shiraishi T."/>
            <person name="Ikeuchi H."/>
            <person name="Lin G.M."/>
            <person name="Geng Y."/>
            <person name="Lee Y.H."/>
            <person name="Liem P.H."/>
            <person name="Ma T."/>
            <person name="Ogasawara Y."/>
            <person name="Shin-Ya K."/>
            <person name="Nishiyama M."/>
            <person name="Kuzuyama T."/>
            <person name="Liu H.W."/>
        </authorList>
    </citation>
    <scope>NUCLEOTIDE SEQUENCE</scope>
    <source>
        <strain evidence="2">IFO 13571</strain>
    </source>
</reference>
<feature type="compositionally biased region" description="Pro residues" evidence="1">
    <location>
        <begin position="110"/>
        <end position="119"/>
    </location>
</feature>